<evidence type="ECO:0000259" key="5">
    <source>
        <dbReference type="Pfam" id="PF25975"/>
    </source>
</evidence>
<evidence type="ECO:0000313" key="7">
    <source>
        <dbReference type="Proteomes" id="UP000315724"/>
    </source>
</evidence>
<protein>
    <submittedName>
        <fullName evidence="6">Macrolide transporter subunit MacA</fullName>
    </submittedName>
</protein>
<dbReference type="InterPro" id="IPR058649">
    <property type="entry name" value="CzcB_C"/>
</dbReference>
<keyword evidence="4" id="KW-0472">Membrane</keyword>
<feature type="transmembrane region" description="Helical" evidence="4">
    <location>
        <begin position="25"/>
        <end position="49"/>
    </location>
</feature>
<feature type="domain" description="CzcB-like C-terminal circularly permuted SH3-like" evidence="5">
    <location>
        <begin position="447"/>
        <end position="497"/>
    </location>
</feature>
<dbReference type="InterPro" id="IPR050465">
    <property type="entry name" value="UPF0194_transport"/>
</dbReference>
<evidence type="ECO:0000256" key="1">
    <source>
        <dbReference type="ARBA" id="ARBA00004196"/>
    </source>
</evidence>
<dbReference type="PANTHER" id="PTHR32347">
    <property type="entry name" value="EFFLUX SYSTEM COMPONENT YKNX-RELATED"/>
    <property type="match status" value="1"/>
</dbReference>
<gene>
    <name evidence="6" type="ORF">Mal48_39770</name>
</gene>
<reference evidence="6 7" key="1">
    <citation type="submission" date="2019-02" db="EMBL/GenBank/DDBJ databases">
        <title>Deep-cultivation of Planctomycetes and their phenomic and genomic characterization uncovers novel biology.</title>
        <authorList>
            <person name="Wiegand S."/>
            <person name="Jogler M."/>
            <person name="Boedeker C."/>
            <person name="Pinto D."/>
            <person name="Vollmers J."/>
            <person name="Rivas-Marin E."/>
            <person name="Kohn T."/>
            <person name="Peeters S.H."/>
            <person name="Heuer A."/>
            <person name="Rast P."/>
            <person name="Oberbeckmann S."/>
            <person name="Bunk B."/>
            <person name="Jeske O."/>
            <person name="Meyerdierks A."/>
            <person name="Storesund J.E."/>
            <person name="Kallscheuer N."/>
            <person name="Luecker S."/>
            <person name="Lage O.M."/>
            <person name="Pohl T."/>
            <person name="Merkel B.J."/>
            <person name="Hornburger P."/>
            <person name="Mueller R.-W."/>
            <person name="Bruemmer F."/>
            <person name="Labrenz M."/>
            <person name="Spormann A.M."/>
            <person name="Op den Camp H."/>
            <person name="Overmann J."/>
            <person name="Amann R."/>
            <person name="Jetten M.S.M."/>
            <person name="Mascher T."/>
            <person name="Medema M.H."/>
            <person name="Devos D.P."/>
            <person name="Kaster A.-K."/>
            <person name="Ovreas L."/>
            <person name="Rohde M."/>
            <person name="Galperin M.Y."/>
            <person name="Jogler C."/>
        </authorList>
    </citation>
    <scope>NUCLEOTIDE SEQUENCE [LARGE SCALE GENOMIC DNA]</scope>
    <source>
        <strain evidence="6 7">Mal48</strain>
    </source>
</reference>
<proteinExistence type="predicted"/>
<dbReference type="KEGG" id="tpol:Mal48_39770"/>
<keyword evidence="2 3" id="KW-0175">Coiled coil</keyword>
<keyword evidence="4" id="KW-1133">Transmembrane helix</keyword>
<dbReference type="EMBL" id="CP036267">
    <property type="protein sequence ID" value="QDT34705.1"/>
    <property type="molecule type" value="Genomic_DNA"/>
</dbReference>
<dbReference type="GO" id="GO:0030313">
    <property type="term" value="C:cell envelope"/>
    <property type="evidence" value="ECO:0007669"/>
    <property type="project" value="UniProtKB-SubCell"/>
</dbReference>
<accession>A0A517QSU1</accession>
<keyword evidence="4" id="KW-0812">Transmembrane</keyword>
<sequence length="528" mass="59505">MPLTKQSSTSSRDDILRKKSSRHGMIIKTIVAILAATSITIPVVTFAVAEKFPVVPEEGFAVVKRGSMELVVTQSGEVDSADNDVIISQCEWSTRVISLVPEGTWVEKGDIIAELDSSSIKKRFQDRAVLLVNATARLADAQEDLRIQKLTNESILARAELQQRLSKLQLDGYVEAEHPQKLNQLKASVALAEEELNRGEKQLEFVEDMVRLGYRSQSERDSERINVLKRKQALELAKDKLNVLQDFSYDRNLTRLEAIAVEAERELERVKMAASASILRREITVRSRERSYRIYKDYQDRLEKNIAACTVRASRSGELIYARTSSRSTSRIDEGSSMRYLQPIAKIPDRDRLQVKLRLHESNIRLMRIGLPAIIEIDAAGQGRYQGHISHLSTVPLAGLYPNYHLREYRVTVDVDVDPELARTIAPGMTAKVNIIAEQRQSAIQAPVQSIVEVGGEHLVFVRRGDEVEHRTVEVGISSDNEIEILNGLEEGEEIVLKPRVTCAQRIIALQKQSSGTEEERFWLSMTN</sequence>
<dbReference type="Pfam" id="PF25975">
    <property type="entry name" value="CzcB_C"/>
    <property type="match status" value="1"/>
</dbReference>
<dbReference type="Gene3D" id="2.40.30.170">
    <property type="match status" value="1"/>
</dbReference>
<dbReference type="Gene3D" id="2.40.420.20">
    <property type="match status" value="1"/>
</dbReference>
<dbReference type="OrthoDB" id="285233at2"/>
<dbReference type="AlphaFoldDB" id="A0A517QSU1"/>
<feature type="coiled-coil region" evidence="3">
    <location>
        <begin position="182"/>
        <end position="209"/>
    </location>
</feature>
<dbReference type="PRINTS" id="PR01490">
    <property type="entry name" value="RTXTOXIND"/>
</dbReference>
<name>A0A517QSU1_9PLAN</name>
<evidence type="ECO:0000256" key="4">
    <source>
        <dbReference type="SAM" id="Phobius"/>
    </source>
</evidence>
<evidence type="ECO:0000256" key="2">
    <source>
        <dbReference type="ARBA" id="ARBA00023054"/>
    </source>
</evidence>
<dbReference type="RefSeq" id="WP_145203066.1">
    <property type="nucleotide sequence ID" value="NZ_CP036267.1"/>
</dbReference>
<comment type="subcellular location">
    <subcellularLocation>
        <location evidence="1">Cell envelope</location>
    </subcellularLocation>
</comment>
<dbReference type="PANTHER" id="PTHR32347:SF23">
    <property type="entry name" value="BLL5650 PROTEIN"/>
    <property type="match status" value="1"/>
</dbReference>
<dbReference type="Proteomes" id="UP000315724">
    <property type="component" value="Chromosome"/>
</dbReference>
<keyword evidence="7" id="KW-1185">Reference proteome</keyword>
<organism evidence="6 7">
    <name type="scientific">Thalassoglobus polymorphus</name>
    <dbReference type="NCBI Taxonomy" id="2527994"/>
    <lineage>
        <taxon>Bacteria</taxon>
        <taxon>Pseudomonadati</taxon>
        <taxon>Planctomycetota</taxon>
        <taxon>Planctomycetia</taxon>
        <taxon>Planctomycetales</taxon>
        <taxon>Planctomycetaceae</taxon>
        <taxon>Thalassoglobus</taxon>
    </lineage>
</organism>
<evidence type="ECO:0000313" key="6">
    <source>
        <dbReference type="EMBL" id="QDT34705.1"/>
    </source>
</evidence>
<evidence type="ECO:0000256" key="3">
    <source>
        <dbReference type="SAM" id="Coils"/>
    </source>
</evidence>